<evidence type="ECO:0000256" key="10">
    <source>
        <dbReference type="ARBA" id="ARBA00048968"/>
    </source>
</evidence>
<keyword evidence="6" id="KW-0378">Hydrolase</keyword>
<dbReference type="GO" id="GO:0017061">
    <property type="term" value="F:S-methyl-5-thioadenosine phosphorylase activity"/>
    <property type="evidence" value="ECO:0007669"/>
    <property type="project" value="UniProtKB-EC"/>
</dbReference>
<dbReference type="Proteomes" id="UP000275951">
    <property type="component" value="Chromosome"/>
</dbReference>
<evidence type="ECO:0000313" key="12">
    <source>
        <dbReference type="EMBL" id="AZR05899.1"/>
    </source>
</evidence>
<dbReference type="AlphaFoldDB" id="A0A3S9QJ35"/>
<dbReference type="EMBL" id="CP033905">
    <property type="protein sequence ID" value="AZR05899.1"/>
    <property type="molecule type" value="Genomic_DNA"/>
</dbReference>
<keyword evidence="8" id="KW-0186">Copper</keyword>
<dbReference type="InterPro" id="IPR011324">
    <property type="entry name" value="Cytotoxic_necrot_fac-like_cat"/>
</dbReference>
<dbReference type="InterPro" id="IPR003730">
    <property type="entry name" value="Cu_polyphenol_OxRdtase"/>
</dbReference>
<comment type="catalytic activity">
    <reaction evidence="10">
        <text>adenosine + phosphate = alpha-D-ribose 1-phosphate + adenine</text>
        <dbReference type="Rhea" id="RHEA:27642"/>
        <dbReference type="ChEBI" id="CHEBI:16335"/>
        <dbReference type="ChEBI" id="CHEBI:16708"/>
        <dbReference type="ChEBI" id="CHEBI:43474"/>
        <dbReference type="ChEBI" id="CHEBI:57720"/>
        <dbReference type="EC" id="2.4.2.1"/>
    </reaction>
    <physiologicalReaction direction="left-to-right" evidence="10">
        <dbReference type="Rhea" id="RHEA:27643"/>
    </physiologicalReaction>
</comment>
<evidence type="ECO:0000256" key="3">
    <source>
        <dbReference type="ARBA" id="ARBA00007353"/>
    </source>
</evidence>
<comment type="similarity">
    <text evidence="3">Belongs to the purine nucleoside phosphorylase YfiH/LACC1 family.</text>
</comment>
<evidence type="ECO:0000256" key="4">
    <source>
        <dbReference type="ARBA" id="ARBA00022679"/>
    </source>
</evidence>
<dbReference type="PANTHER" id="PTHR30616">
    <property type="entry name" value="UNCHARACTERIZED PROTEIN YFIH"/>
    <property type="match status" value="1"/>
</dbReference>
<keyword evidence="4" id="KW-0808">Transferase</keyword>
<sequence>MHECPSHPLVDWFAQPTFPANVRAGFTTIRGGCSGGEYAALNLGFHVHDDPQSVRANRHKLEHYLGQRLAWMTQVHATGIARASAAHKNREGFLEVGEADAIIVERGYAGAVMVADCVPLILIEKSGERGGVVHVGRAGLDLAIAPKVLEALGEVVAILGPSICGTCYEVPLSLAEEIGRRWPGSRSTTSAGTPGLDIAAGLEAQLRQYGVAEIHRVPVCTYESGEHYSHRRATHAGTGTGRFAGVLQIL</sequence>
<evidence type="ECO:0000256" key="11">
    <source>
        <dbReference type="ARBA" id="ARBA00049893"/>
    </source>
</evidence>
<dbReference type="CDD" id="cd16833">
    <property type="entry name" value="YfiH"/>
    <property type="match status" value="1"/>
</dbReference>
<proteinExistence type="inferred from homology"/>
<evidence type="ECO:0000256" key="6">
    <source>
        <dbReference type="ARBA" id="ARBA00022801"/>
    </source>
</evidence>
<comment type="catalytic activity">
    <reaction evidence="1">
        <text>inosine + phosphate = alpha-D-ribose 1-phosphate + hypoxanthine</text>
        <dbReference type="Rhea" id="RHEA:27646"/>
        <dbReference type="ChEBI" id="CHEBI:17368"/>
        <dbReference type="ChEBI" id="CHEBI:17596"/>
        <dbReference type="ChEBI" id="CHEBI:43474"/>
        <dbReference type="ChEBI" id="CHEBI:57720"/>
        <dbReference type="EC" id="2.4.2.1"/>
    </reaction>
    <physiologicalReaction direction="left-to-right" evidence="1">
        <dbReference type="Rhea" id="RHEA:27647"/>
    </physiologicalReaction>
</comment>
<evidence type="ECO:0000313" key="13">
    <source>
        <dbReference type="Proteomes" id="UP000275951"/>
    </source>
</evidence>
<keyword evidence="5" id="KW-0479">Metal-binding</keyword>
<evidence type="ECO:0000256" key="5">
    <source>
        <dbReference type="ARBA" id="ARBA00022723"/>
    </source>
</evidence>
<dbReference type="InterPro" id="IPR038371">
    <property type="entry name" value="Cu_polyphenol_OxRdtase_sf"/>
</dbReference>
<keyword evidence="7" id="KW-0862">Zinc</keyword>
<dbReference type="GO" id="GO:0005507">
    <property type="term" value="F:copper ion binding"/>
    <property type="evidence" value="ECO:0007669"/>
    <property type="project" value="TreeGrafter"/>
</dbReference>
<evidence type="ECO:0000256" key="8">
    <source>
        <dbReference type="ARBA" id="ARBA00023008"/>
    </source>
</evidence>
<evidence type="ECO:0000256" key="7">
    <source>
        <dbReference type="ARBA" id="ARBA00022833"/>
    </source>
</evidence>
<dbReference type="RefSeq" id="WP_126919712.1">
    <property type="nucleotide sequence ID" value="NZ_CP033905.1"/>
</dbReference>
<accession>A0A3S9QJ35</accession>
<evidence type="ECO:0000256" key="1">
    <source>
        <dbReference type="ARBA" id="ARBA00000553"/>
    </source>
</evidence>
<organism evidence="12 13">
    <name type="scientific">Trueperella pyogenes</name>
    <dbReference type="NCBI Taxonomy" id="1661"/>
    <lineage>
        <taxon>Bacteria</taxon>
        <taxon>Bacillati</taxon>
        <taxon>Actinomycetota</taxon>
        <taxon>Actinomycetes</taxon>
        <taxon>Actinomycetales</taxon>
        <taxon>Actinomycetaceae</taxon>
        <taxon>Trueperella</taxon>
    </lineage>
</organism>
<dbReference type="PANTHER" id="PTHR30616:SF2">
    <property type="entry name" value="PURINE NUCLEOSIDE PHOSPHORYLASE LACC1"/>
    <property type="match status" value="1"/>
</dbReference>
<evidence type="ECO:0000256" key="2">
    <source>
        <dbReference type="ARBA" id="ARBA00003215"/>
    </source>
</evidence>
<evidence type="ECO:0000256" key="9">
    <source>
        <dbReference type="ARBA" id="ARBA00047989"/>
    </source>
</evidence>
<dbReference type="Gene3D" id="3.60.140.10">
    <property type="entry name" value="CNF1/YfiH-like putative cysteine hydrolases"/>
    <property type="match status" value="1"/>
</dbReference>
<comment type="function">
    <text evidence="2">Purine nucleoside enzyme that catalyzes the phosphorolysis of adenosine and inosine nucleosides, yielding D-ribose 1-phosphate and the respective free bases, adenine and hypoxanthine. Also catalyzes the phosphorolysis of S-methyl-5'-thioadenosine into adenine and S-methyl-5-thio-alpha-D-ribose 1-phosphate. Also has adenosine deaminase activity.</text>
</comment>
<protein>
    <submittedName>
        <fullName evidence="12">Laccase domain-containing protein</fullName>
    </submittedName>
</protein>
<dbReference type="Pfam" id="PF02578">
    <property type="entry name" value="Cu-oxidase_4"/>
    <property type="match status" value="1"/>
</dbReference>
<reference evidence="12 13" key="1">
    <citation type="submission" date="2018-11" db="EMBL/GenBank/DDBJ databases">
        <title>Multidrug-resistant genes are associated with an 42-kb island TGI1 carrying a complex class 1 integron in a Trueperella pyogenes.</title>
        <authorList>
            <person name="Dong W."/>
        </authorList>
    </citation>
    <scope>NUCLEOTIDE SEQUENCE [LARGE SCALE GENOMIC DNA]</scope>
    <source>
        <strain evidence="12 13">TP4</strain>
    </source>
</reference>
<comment type="catalytic activity">
    <reaction evidence="11">
        <text>S-methyl-5'-thioadenosine + phosphate = 5-(methylsulfanyl)-alpha-D-ribose 1-phosphate + adenine</text>
        <dbReference type="Rhea" id="RHEA:11852"/>
        <dbReference type="ChEBI" id="CHEBI:16708"/>
        <dbReference type="ChEBI" id="CHEBI:17509"/>
        <dbReference type="ChEBI" id="CHEBI:43474"/>
        <dbReference type="ChEBI" id="CHEBI:58533"/>
        <dbReference type="EC" id="2.4.2.28"/>
    </reaction>
    <physiologicalReaction direction="left-to-right" evidence="11">
        <dbReference type="Rhea" id="RHEA:11853"/>
    </physiologicalReaction>
</comment>
<name>A0A3S9QJ35_9ACTO</name>
<comment type="catalytic activity">
    <reaction evidence="9">
        <text>adenosine + H2O + H(+) = inosine + NH4(+)</text>
        <dbReference type="Rhea" id="RHEA:24408"/>
        <dbReference type="ChEBI" id="CHEBI:15377"/>
        <dbReference type="ChEBI" id="CHEBI:15378"/>
        <dbReference type="ChEBI" id="CHEBI:16335"/>
        <dbReference type="ChEBI" id="CHEBI:17596"/>
        <dbReference type="ChEBI" id="CHEBI:28938"/>
        <dbReference type="EC" id="3.5.4.4"/>
    </reaction>
    <physiologicalReaction direction="left-to-right" evidence="9">
        <dbReference type="Rhea" id="RHEA:24409"/>
    </physiologicalReaction>
</comment>
<dbReference type="GO" id="GO:0016787">
    <property type="term" value="F:hydrolase activity"/>
    <property type="evidence" value="ECO:0007669"/>
    <property type="project" value="UniProtKB-KW"/>
</dbReference>
<dbReference type="SUPFAM" id="SSF64438">
    <property type="entry name" value="CNF1/YfiH-like putative cysteine hydrolases"/>
    <property type="match status" value="1"/>
</dbReference>
<gene>
    <name evidence="12" type="ORF">EBQ10_00365</name>
</gene>